<dbReference type="Proteomes" id="UP001341444">
    <property type="component" value="Unassembled WGS sequence"/>
</dbReference>
<accession>A0ABU6MJU6</accession>
<sequence>MAYFKGQKEPVPEVETSVWSCTSDSCQGWMREEFSFGENPECPLCHSEMEKEVRVLPVITK</sequence>
<dbReference type="Pfam" id="PF14169">
    <property type="entry name" value="YdjO"/>
    <property type="match status" value="1"/>
</dbReference>
<dbReference type="InterPro" id="IPR025916">
    <property type="entry name" value="YdjO"/>
</dbReference>
<evidence type="ECO:0000313" key="2">
    <source>
        <dbReference type="Proteomes" id="UP001341444"/>
    </source>
</evidence>
<dbReference type="RefSeq" id="WP_066269054.1">
    <property type="nucleotide sequence ID" value="NZ_JARMAB010000012.1"/>
</dbReference>
<organism evidence="1 2">
    <name type="scientific">Heyndrickxia acidicola</name>
    <dbReference type="NCBI Taxonomy" id="209389"/>
    <lineage>
        <taxon>Bacteria</taxon>
        <taxon>Bacillati</taxon>
        <taxon>Bacillota</taxon>
        <taxon>Bacilli</taxon>
        <taxon>Bacillales</taxon>
        <taxon>Bacillaceae</taxon>
        <taxon>Heyndrickxia</taxon>
    </lineage>
</organism>
<evidence type="ECO:0000313" key="1">
    <source>
        <dbReference type="EMBL" id="MED1203325.1"/>
    </source>
</evidence>
<reference evidence="1 2" key="1">
    <citation type="submission" date="2023-03" db="EMBL/GenBank/DDBJ databases">
        <title>Bacillus Genome Sequencing.</title>
        <authorList>
            <person name="Dunlap C."/>
        </authorList>
    </citation>
    <scope>NUCLEOTIDE SEQUENCE [LARGE SCALE GENOMIC DNA]</scope>
    <source>
        <strain evidence="1 2">B-23453</strain>
    </source>
</reference>
<keyword evidence="2" id="KW-1185">Reference proteome</keyword>
<comment type="caution">
    <text evidence="1">The sequence shown here is derived from an EMBL/GenBank/DDBJ whole genome shotgun (WGS) entry which is preliminary data.</text>
</comment>
<dbReference type="EMBL" id="JARMAB010000012">
    <property type="protein sequence ID" value="MED1203325.1"/>
    <property type="molecule type" value="Genomic_DNA"/>
</dbReference>
<proteinExistence type="predicted"/>
<gene>
    <name evidence="1" type="ORF">P4T90_09560</name>
</gene>
<protein>
    <submittedName>
        <fullName evidence="1">Cold-shock protein</fullName>
    </submittedName>
</protein>
<name>A0ABU6MJU6_9BACI</name>